<comment type="caution">
    <text evidence="1">The sequence shown here is derived from an EMBL/GenBank/DDBJ whole genome shotgun (WGS) entry which is preliminary data.</text>
</comment>
<organism evidence="1 2">
    <name type="scientific">Microbacterium trichothecenolyticum</name>
    <name type="common">Aureobacterium trichothecenolyticum</name>
    <dbReference type="NCBI Taxonomy" id="69370"/>
    <lineage>
        <taxon>Bacteria</taxon>
        <taxon>Bacillati</taxon>
        <taxon>Actinomycetota</taxon>
        <taxon>Actinomycetes</taxon>
        <taxon>Micrococcales</taxon>
        <taxon>Microbacteriaceae</taxon>
        <taxon>Microbacterium</taxon>
    </lineage>
</organism>
<evidence type="ECO:0000313" key="1">
    <source>
        <dbReference type="EMBL" id="MDQ1121562.1"/>
    </source>
</evidence>
<evidence type="ECO:0008006" key="3">
    <source>
        <dbReference type="Google" id="ProtNLM"/>
    </source>
</evidence>
<sequence>MRRRPATTALVGVALLGGEITLTVTGRGGGLVAVGWRAASRTGPITGVDLDLTIMGRLAGEVRHVANSAAGRLSRDEVVRFVGSGRAQVALSGTVETFSTTCTVTPALARIFVR</sequence>
<protein>
    <recommendedName>
        <fullName evidence="3">Auto-transporter adhesin head GIN domain-containing protein</fullName>
    </recommendedName>
</protein>
<dbReference type="Proteomes" id="UP001226691">
    <property type="component" value="Unassembled WGS sequence"/>
</dbReference>
<reference evidence="1 2" key="1">
    <citation type="submission" date="2023-07" db="EMBL/GenBank/DDBJ databases">
        <title>Functional and genomic diversity of the sorghum phyllosphere microbiome.</title>
        <authorList>
            <person name="Shade A."/>
        </authorList>
    </citation>
    <scope>NUCLEOTIDE SEQUENCE [LARGE SCALE GENOMIC DNA]</scope>
    <source>
        <strain evidence="1 2">SORGH_AS_1207</strain>
    </source>
</reference>
<evidence type="ECO:0000313" key="2">
    <source>
        <dbReference type="Proteomes" id="UP001226691"/>
    </source>
</evidence>
<keyword evidence="2" id="KW-1185">Reference proteome</keyword>
<dbReference type="EMBL" id="JAUTBF010000001">
    <property type="protein sequence ID" value="MDQ1121562.1"/>
    <property type="molecule type" value="Genomic_DNA"/>
</dbReference>
<gene>
    <name evidence="1" type="ORF">QE412_000135</name>
</gene>
<name>A0ABU0TRN4_MICTR</name>
<accession>A0ABU0TRN4</accession>
<proteinExistence type="predicted"/>
<dbReference type="RefSeq" id="WP_307478871.1">
    <property type="nucleotide sequence ID" value="NZ_JAUTBF010000001.1"/>
</dbReference>